<evidence type="ECO:0000256" key="3">
    <source>
        <dbReference type="RuleBase" id="RU003707"/>
    </source>
</evidence>
<protein>
    <submittedName>
        <fullName evidence="4">Enoyl-CoA hydratase</fullName>
    </submittedName>
</protein>
<dbReference type="InterPro" id="IPR001753">
    <property type="entry name" value="Enoyl-CoA_hydra/iso"/>
</dbReference>
<gene>
    <name evidence="4" type="ORF">GCM10010994_22330</name>
</gene>
<evidence type="ECO:0000313" key="4">
    <source>
        <dbReference type="EMBL" id="GGC63263.1"/>
    </source>
</evidence>
<dbReference type="PROSITE" id="PS00166">
    <property type="entry name" value="ENOYL_COA_HYDRATASE"/>
    <property type="match status" value="1"/>
</dbReference>
<evidence type="ECO:0000256" key="1">
    <source>
        <dbReference type="ARBA" id="ARBA00005254"/>
    </source>
</evidence>
<dbReference type="InterPro" id="IPR029045">
    <property type="entry name" value="ClpP/crotonase-like_dom_sf"/>
</dbReference>
<dbReference type="Pfam" id="PF00378">
    <property type="entry name" value="ECH_1"/>
    <property type="match status" value="1"/>
</dbReference>
<dbReference type="PANTHER" id="PTHR11941:SF133">
    <property type="entry name" value="1,2-EPOXYPHENYLACETYL-COA ISOMERASE"/>
    <property type="match status" value="1"/>
</dbReference>
<proteinExistence type="inferred from homology"/>
<dbReference type="InterPro" id="IPR018376">
    <property type="entry name" value="Enoyl-CoA_hyd/isom_CS"/>
</dbReference>
<dbReference type="EMBL" id="BMGG01000003">
    <property type="protein sequence ID" value="GGC63263.1"/>
    <property type="molecule type" value="Genomic_DNA"/>
</dbReference>
<evidence type="ECO:0000256" key="2">
    <source>
        <dbReference type="ARBA" id="ARBA00023239"/>
    </source>
</evidence>
<dbReference type="PANTHER" id="PTHR11941">
    <property type="entry name" value="ENOYL-COA HYDRATASE-RELATED"/>
    <property type="match status" value="1"/>
</dbReference>
<reference evidence="4" key="1">
    <citation type="journal article" date="2014" name="Int. J. Syst. Evol. Microbiol.">
        <title>Complete genome sequence of Corynebacterium casei LMG S-19264T (=DSM 44701T), isolated from a smear-ripened cheese.</title>
        <authorList>
            <consortium name="US DOE Joint Genome Institute (JGI-PGF)"/>
            <person name="Walter F."/>
            <person name="Albersmeier A."/>
            <person name="Kalinowski J."/>
            <person name="Ruckert C."/>
        </authorList>
    </citation>
    <scope>NUCLEOTIDE SEQUENCE</scope>
    <source>
        <strain evidence="4">CGMCC 1.12919</strain>
    </source>
</reference>
<comment type="similarity">
    <text evidence="1 3">Belongs to the enoyl-CoA hydratase/isomerase family.</text>
</comment>
<keyword evidence="5" id="KW-1185">Reference proteome</keyword>
<reference evidence="4" key="2">
    <citation type="submission" date="2020-09" db="EMBL/GenBank/DDBJ databases">
        <authorList>
            <person name="Sun Q."/>
            <person name="Zhou Y."/>
        </authorList>
    </citation>
    <scope>NUCLEOTIDE SEQUENCE</scope>
    <source>
        <strain evidence="4">CGMCC 1.12919</strain>
    </source>
</reference>
<comment type="caution">
    <text evidence="4">The sequence shown here is derived from an EMBL/GenBank/DDBJ whole genome shotgun (WGS) entry which is preliminary data.</text>
</comment>
<name>A0A916U827_9HYPH</name>
<dbReference type="AlphaFoldDB" id="A0A916U827"/>
<dbReference type="CDD" id="cd06558">
    <property type="entry name" value="crotonase-like"/>
    <property type="match status" value="1"/>
</dbReference>
<dbReference type="InterPro" id="IPR014748">
    <property type="entry name" value="Enoyl-CoA_hydra_C"/>
</dbReference>
<dbReference type="GO" id="GO:0016829">
    <property type="term" value="F:lyase activity"/>
    <property type="evidence" value="ECO:0007669"/>
    <property type="project" value="UniProtKB-KW"/>
</dbReference>
<evidence type="ECO:0000313" key="5">
    <source>
        <dbReference type="Proteomes" id="UP000637002"/>
    </source>
</evidence>
<organism evidence="4 5">
    <name type="scientific">Chelatococcus reniformis</name>
    <dbReference type="NCBI Taxonomy" id="1494448"/>
    <lineage>
        <taxon>Bacteria</taxon>
        <taxon>Pseudomonadati</taxon>
        <taxon>Pseudomonadota</taxon>
        <taxon>Alphaproteobacteria</taxon>
        <taxon>Hyphomicrobiales</taxon>
        <taxon>Chelatococcaceae</taxon>
        <taxon>Chelatococcus</taxon>
    </lineage>
</organism>
<dbReference type="SUPFAM" id="SSF52096">
    <property type="entry name" value="ClpP/crotonase"/>
    <property type="match status" value="1"/>
</dbReference>
<dbReference type="Proteomes" id="UP000637002">
    <property type="component" value="Unassembled WGS sequence"/>
</dbReference>
<dbReference type="GO" id="GO:0006635">
    <property type="term" value="P:fatty acid beta-oxidation"/>
    <property type="evidence" value="ECO:0007669"/>
    <property type="project" value="TreeGrafter"/>
</dbReference>
<keyword evidence="2" id="KW-0456">Lyase</keyword>
<dbReference type="Gene3D" id="3.90.226.10">
    <property type="entry name" value="2-enoyl-CoA Hydratase, Chain A, domain 1"/>
    <property type="match status" value="1"/>
</dbReference>
<sequence>MAAARMCGANTRAGAAAHSRLARTYVNPGSEGEDLMDAVLVEHHGPVALIRLNREKSRNALEPAIKEGLQTNVPLLMADKSVRALVLTGAGNAFCAGGDIRDMKERGGPVIRARLQRSHSWVEKILTGEKPVIAAVNGAAAGAGFSLAMVCDIVLAADTSFFKAGFPGLGAVPDLALAMTLPRAIGMARARDLLLTNRRVDPPEAVEMGIASRIVPADRIVEEALALAAELAAGPGVSLGLTKTMLNNAYGRTDDFLAFEAMAQAIAFDSKEFAEGVSAFLEKRKARFAEVA</sequence>
<accession>A0A916U827</accession>
<dbReference type="Gene3D" id="1.10.12.10">
    <property type="entry name" value="Lyase 2-enoyl-coa Hydratase, Chain A, domain 2"/>
    <property type="match status" value="1"/>
</dbReference>